<feature type="compositionally biased region" description="Gly residues" evidence="1">
    <location>
        <begin position="33"/>
        <end position="52"/>
    </location>
</feature>
<dbReference type="EMBL" id="JACEEZ010020330">
    <property type="protein sequence ID" value="KAG0714680.1"/>
    <property type="molecule type" value="Genomic_DNA"/>
</dbReference>
<dbReference type="Proteomes" id="UP000770661">
    <property type="component" value="Unassembled WGS sequence"/>
</dbReference>
<organism evidence="2 3">
    <name type="scientific">Chionoecetes opilio</name>
    <name type="common">Atlantic snow crab</name>
    <name type="synonym">Cancer opilio</name>
    <dbReference type="NCBI Taxonomy" id="41210"/>
    <lineage>
        <taxon>Eukaryota</taxon>
        <taxon>Metazoa</taxon>
        <taxon>Ecdysozoa</taxon>
        <taxon>Arthropoda</taxon>
        <taxon>Crustacea</taxon>
        <taxon>Multicrustacea</taxon>
        <taxon>Malacostraca</taxon>
        <taxon>Eumalacostraca</taxon>
        <taxon>Eucarida</taxon>
        <taxon>Decapoda</taxon>
        <taxon>Pleocyemata</taxon>
        <taxon>Brachyura</taxon>
        <taxon>Eubrachyura</taxon>
        <taxon>Majoidea</taxon>
        <taxon>Majidae</taxon>
        <taxon>Chionoecetes</taxon>
    </lineage>
</organism>
<comment type="caution">
    <text evidence="2">The sequence shown here is derived from an EMBL/GenBank/DDBJ whole genome shotgun (WGS) entry which is preliminary data.</text>
</comment>
<name>A0A8J4Y4D5_CHIOP</name>
<proteinExistence type="predicted"/>
<feature type="region of interest" description="Disordered" evidence="1">
    <location>
        <begin position="1"/>
        <end position="58"/>
    </location>
</feature>
<evidence type="ECO:0000313" key="2">
    <source>
        <dbReference type="EMBL" id="KAG0714680.1"/>
    </source>
</evidence>
<evidence type="ECO:0000256" key="1">
    <source>
        <dbReference type="SAM" id="MobiDB-lite"/>
    </source>
</evidence>
<keyword evidence="3" id="KW-1185">Reference proteome</keyword>
<dbReference type="AlphaFoldDB" id="A0A8J4Y4D5"/>
<evidence type="ECO:0000313" key="3">
    <source>
        <dbReference type="Proteomes" id="UP000770661"/>
    </source>
</evidence>
<sequence>MAAPPGGILLPRGQTPPEAKPRRKRSQAPPGPWGKGETGGGAARLGGQGGPHHGPFAVLPEDRVARGCQGGAGGLGGITGTGSKRGGMAKGTSGFLPRGVANLRPCLHLMVGWVNSDRDWGGGLTGGPDIGRQRFTQADATGHRRRRGAGFGSRRGLRQGGSLPGLPQRGPTYSLWRWRKTTYLGGPP</sequence>
<feature type="region of interest" description="Disordered" evidence="1">
    <location>
        <begin position="139"/>
        <end position="170"/>
    </location>
</feature>
<protein>
    <submittedName>
        <fullName evidence="2">Uncharacterized protein</fullName>
    </submittedName>
</protein>
<gene>
    <name evidence="2" type="ORF">GWK47_013627</name>
</gene>
<feature type="compositionally biased region" description="Gly residues" evidence="1">
    <location>
        <begin position="149"/>
        <end position="163"/>
    </location>
</feature>
<accession>A0A8J4Y4D5</accession>
<reference evidence="2" key="1">
    <citation type="submission" date="2020-07" db="EMBL/GenBank/DDBJ databases">
        <title>The High-quality genome of the commercially important snow crab, Chionoecetes opilio.</title>
        <authorList>
            <person name="Jeong J.-H."/>
            <person name="Ryu S."/>
        </authorList>
    </citation>
    <scope>NUCLEOTIDE SEQUENCE</scope>
    <source>
        <strain evidence="2">MADBK_172401_WGS</strain>
        <tissue evidence="2">Digestive gland</tissue>
    </source>
</reference>